<dbReference type="SUPFAM" id="SSF103473">
    <property type="entry name" value="MFS general substrate transporter"/>
    <property type="match status" value="1"/>
</dbReference>
<feature type="transmembrane region" description="Helical" evidence="1">
    <location>
        <begin position="54"/>
        <end position="74"/>
    </location>
</feature>
<dbReference type="PANTHER" id="PTHR42910">
    <property type="entry name" value="TRANSPORTER SCO4007-RELATED"/>
    <property type="match status" value="1"/>
</dbReference>
<evidence type="ECO:0008006" key="4">
    <source>
        <dbReference type="Google" id="ProtNLM"/>
    </source>
</evidence>
<proteinExistence type="predicted"/>
<protein>
    <recommendedName>
        <fullName evidence="4">MFS transporter</fullName>
    </recommendedName>
</protein>
<keyword evidence="1" id="KW-1133">Transmembrane helix</keyword>
<evidence type="ECO:0000313" key="3">
    <source>
        <dbReference type="Proteomes" id="UP000254410"/>
    </source>
</evidence>
<keyword evidence="1" id="KW-0812">Transmembrane</keyword>
<name>A0A3G6YLA4_ACIPI</name>
<feature type="transmembrane region" description="Helical" evidence="1">
    <location>
        <begin position="12"/>
        <end position="34"/>
    </location>
</feature>
<dbReference type="AlphaFoldDB" id="A0A3G6YLA4"/>
<gene>
    <name evidence="2" type="ORF">DKE52_012330</name>
</gene>
<evidence type="ECO:0000256" key="1">
    <source>
        <dbReference type="SAM" id="Phobius"/>
    </source>
</evidence>
<dbReference type="PANTHER" id="PTHR42910:SF1">
    <property type="entry name" value="MAJOR FACILITATOR SUPERFAMILY (MFS) PROFILE DOMAIN-CONTAINING PROTEIN"/>
    <property type="match status" value="1"/>
</dbReference>
<dbReference type="InterPro" id="IPR036259">
    <property type="entry name" value="MFS_trans_sf"/>
</dbReference>
<dbReference type="EMBL" id="CP033540">
    <property type="protein sequence ID" value="AZC00738.1"/>
    <property type="molecule type" value="Genomic_DNA"/>
</dbReference>
<reference evidence="2 3" key="1">
    <citation type="submission" date="2018-11" db="EMBL/GenBank/DDBJ databases">
        <authorList>
            <person name="Kuo S.-C."/>
            <person name="Chen F.-J."/>
            <person name="Liao Y.-C."/>
        </authorList>
    </citation>
    <scope>NUCLEOTIDE SEQUENCE [LARGE SCALE GENOMIC DNA]</scope>
    <source>
        <strain evidence="2 3">2014S06-099</strain>
    </source>
</reference>
<accession>A0A3G6YLA4</accession>
<evidence type="ECO:0000313" key="2">
    <source>
        <dbReference type="EMBL" id="AZC00738.1"/>
    </source>
</evidence>
<reference evidence="2 3" key="2">
    <citation type="submission" date="2018-12" db="EMBL/GenBank/DDBJ databases">
        <title>Molecular Epidemiology of Emerging Carbapenem-Resistance in Acinetobacter nosocomialis and Acinetobacter pittii in Taiwan, 2010-2014.</title>
        <authorList>
            <person name="Huang W.-C."/>
            <person name="Wang H.-Y."/>
            <person name="Lai J.-F."/>
            <person name="Lauderdale T.-L."/>
            <person name="Sytwu H.-K."/>
        </authorList>
    </citation>
    <scope>NUCLEOTIDE SEQUENCE [LARGE SCALE GENOMIC DNA]</scope>
    <source>
        <strain evidence="2 3">2014S06-099</strain>
    </source>
</reference>
<keyword evidence="1" id="KW-0472">Membrane</keyword>
<organism evidence="2 3">
    <name type="scientific">Acinetobacter pittii</name>
    <name type="common">Acinetobacter genomosp. 3</name>
    <dbReference type="NCBI Taxonomy" id="48296"/>
    <lineage>
        <taxon>Bacteria</taxon>
        <taxon>Pseudomonadati</taxon>
        <taxon>Pseudomonadota</taxon>
        <taxon>Gammaproteobacteria</taxon>
        <taxon>Moraxellales</taxon>
        <taxon>Moraxellaceae</taxon>
        <taxon>Acinetobacter</taxon>
        <taxon>Acinetobacter calcoaceticus/baumannii complex</taxon>
    </lineage>
</organism>
<sequence length="78" mass="8537">MEKIVEPNAENILSKSFIFIMAMTCGICAGSNYYNQPLIYSIAEALKVNADQVALTIVISQLSYAVGLFILVPLGDFF</sequence>
<dbReference type="Proteomes" id="UP000254410">
    <property type="component" value="Chromosome"/>
</dbReference>